<keyword evidence="2" id="KW-1185">Reference proteome</keyword>
<dbReference type="AlphaFoldDB" id="N1JK00"/>
<proteinExistence type="predicted"/>
<evidence type="ECO:0000313" key="1">
    <source>
        <dbReference type="EMBL" id="CCU83244.1"/>
    </source>
</evidence>
<evidence type="ECO:0000313" key="2">
    <source>
        <dbReference type="Proteomes" id="UP000015441"/>
    </source>
</evidence>
<dbReference type="HOGENOM" id="CLU_1510331_0_0_1"/>
<dbReference type="InParanoid" id="N1JK00"/>
<sequence length="178" mass="20336">MTETESKSRLIINTRGQIMGIVVISFEKPSHKIRYNKCIPVRRSLEGINEEQSLSNESWGSSNPTLGYNCGLKFFPKSKVDKMTGPDLTTYYQHILRGKDKHSCLTKYTGDEFSGVDLYWFPFLQKISDKCFAGICPARRFRVVFDLSNGEFKGIIDVEERNKKCVTVWDLSSISSNN</sequence>
<gene>
    <name evidence="1" type="ORF">BGHDH14_bghG008993000001001</name>
</gene>
<feature type="non-terminal residue" evidence="1">
    <location>
        <position position="178"/>
    </location>
</feature>
<organism evidence="1 2">
    <name type="scientific">Blumeria graminis f. sp. hordei (strain DH14)</name>
    <name type="common">Barley powdery mildew</name>
    <name type="synonym">Oidium monilioides f. sp. hordei</name>
    <dbReference type="NCBI Taxonomy" id="546991"/>
    <lineage>
        <taxon>Eukaryota</taxon>
        <taxon>Fungi</taxon>
        <taxon>Dikarya</taxon>
        <taxon>Ascomycota</taxon>
        <taxon>Pezizomycotina</taxon>
        <taxon>Leotiomycetes</taxon>
        <taxon>Erysiphales</taxon>
        <taxon>Erysiphaceae</taxon>
        <taxon>Blumeria</taxon>
        <taxon>Blumeria hordei</taxon>
    </lineage>
</organism>
<comment type="caution">
    <text evidence="1">The sequence shown here is derived from an EMBL/GenBank/DDBJ whole genome shotgun (WGS) entry which is preliminary data.</text>
</comment>
<dbReference type="EMBL" id="CAUH01008992">
    <property type="protein sequence ID" value="CCU83244.1"/>
    <property type="molecule type" value="Genomic_DNA"/>
</dbReference>
<accession>N1JK00</accession>
<reference evidence="1 2" key="1">
    <citation type="journal article" date="2010" name="Science">
        <title>Genome expansion and gene loss in powdery mildew fungi reveal tradeoffs in extreme parasitism.</title>
        <authorList>
            <person name="Spanu P.D."/>
            <person name="Abbott J.C."/>
            <person name="Amselem J."/>
            <person name="Burgis T.A."/>
            <person name="Soanes D.M."/>
            <person name="Stueber K."/>
            <person name="Ver Loren van Themaat E."/>
            <person name="Brown J.K.M."/>
            <person name="Butcher S.A."/>
            <person name="Gurr S.J."/>
            <person name="Lebrun M.-H."/>
            <person name="Ridout C.J."/>
            <person name="Schulze-Lefert P."/>
            <person name="Talbot N.J."/>
            <person name="Ahmadinejad N."/>
            <person name="Ametz C."/>
            <person name="Barton G.R."/>
            <person name="Benjdia M."/>
            <person name="Bidzinski P."/>
            <person name="Bindschedler L.V."/>
            <person name="Both M."/>
            <person name="Brewer M.T."/>
            <person name="Cadle-Davidson L."/>
            <person name="Cadle-Davidson M.M."/>
            <person name="Collemare J."/>
            <person name="Cramer R."/>
            <person name="Frenkel O."/>
            <person name="Godfrey D."/>
            <person name="Harriman J."/>
            <person name="Hoede C."/>
            <person name="King B.C."/>
            <person name="Klages S."/>
            <person name="Kleemann J."/>
            <person name="Knoll D."/>
            <person name="Koti P.S."/>
            <person name="Kreplak J."/>
            <person name="Lopez-Ruiz F.J."/>
            <person name="Lu X."/>
            <person name="Maekawa T."/>
            <person name="Mahanil S."/>
            <person name="Micali C."/>
            <person name="Milgroom M.G."/>
            <person name="Montana G."/>
            <person name="Noir S."/>
            <person name="O'Connell R.J."/>
            <person name="Oberhaensli S."/>
            <person name="Parlange F."/>
            <person name="Pedersen C."/>
            <person name="Quesneville H."/>
            <person name="Reinhardt R."/>
            <person name="Rott M."/>
            <person name="Sacristan S."/>
            <person name="Schmidt S.M."/>
            <person name="Schoen M."/>
            <person name="Skamnioti P."/>
            <person name="Sommer H."/>
            <person name="Stephens A."/>
            <person name="Takahara H."/>
            <person name="Thordal-Christensen H."/>
            <person name="Vigouroux M."/>
            <person name="Wessling R."/>
            <person name="Wicker T."/>
            <person name="Panstruga R."/>
        </authorList>
    </citation>
    <scope>NUCLEOTIDE SEQUENCE [LARGE SCALE GENOMIC DNA]</scope>
    <source>
        <strain evidence="1">DH14</strain>
    </source>
</reference>
<protein>
    <submittedName>
        <fullName evidence="1">Putative effector protein</fullName>
    </submittedName>
</protein>
<dbReference type="Proteomes" id="UP000015441">
    <property type="component" value="Unassembled WGS sequence"/>
</dbReference>
<name>N1JK00_BLUG1</name>